<dbReference type="InterPro" id="IPR011766">
    <property type="entry name" value="TPP_enzyme_TPP-bd"/>
</dbReference>
<feature type="domain" description="Pyruvate ferredoxin oxidoreductase beta subunit C-terminal" evidence="11">
    <location>
        <begin position="198"/>
        <end position="262"/>
    </location>
</feature>
<evidence type="ECO:0008006" key="14">
    <source>
        <dbReference type="Google" id="ProtNLM"/>
    </source>
</evidence>
<dbReference type="GO" id="GO:0051536">
    <property type="term" value="F:iron-sulfur cluster binding"/>
    <property type="evidence" value="ECO:0007669"/>
    <property type="project" value="UniProtKB-KW"/>
</dbReference>
<dbReference type="Pfam" id="PF12367">
    <property type="entry name" value="PFO_beta_C"/>
    <property type="match status" value="1"/>
</dbReference>
<dbReference type="NCBIfam" id="TIGR02177">
    <property type="entry name" value="PorB_KorB"/>
    <property type="match status" value="1"/>
</dbReference>
<sequence length="284" mass="30958">MTKVEDFAAYTPTWCPGCGDWGIGAAIKASFAQLGLDPSSLAIIFGIGCSGNMNDFLNAYAIHSLHGRALPNAIGAKLANHKMPVVAIVGDGDCYGEGGNHFLHACRGNHDITVIVHDNGVYGLTTGQVAPTALKGAKSKSTPSGIIETSVFPLTLALTQGATFVAQSFAGDMKHMVEMIKLGVSHKGFSLVNILQPCVTFNKVNTYQYYLERSYKLPENYDKSDYKLALSTAVEMNYEKYPLGILFQEEKPPYHEQVINYHKESSLIERAPFSNIDLLIKEFV</sequence>
<evidence type="ECO:0000256" key="2">
    <source>
        <dbReference type="ARBA" id="ARBA00001964"/>
    </source>
</evidence>
<organism evidence="12 13">
    <name type="scientific">Candidatus Roizmanbacteria bacterium RIFCSPLOWO2_01_FULL_40_42</name>
    <dbReference type="NCBI Taxonomy" id="1802066"/>
    <lineage>
        <taxon>Bacteria</taxon>
        <taxon>Candidatus Roizmaniibacteriota</taxon>
    </lineage>
</organism>
<dbReference type="InterPro" id="IPR011896">
    <property type="entry name" value="OFOB"/>
</dbReference>
<dbReference type="InterPro" id="IPR029061">
    <property type="entry name" value="THDP-binding"/>
</dbReference>
<dbReference type="Gene3D" id="3.40.50.970">
    <property type="match status" value="1"/>
</dbReference>
<dbReference type="InterPro" id="IPR051457">
    <property type="entry name" value="2-oxoacid:Fd_oxidoreductase"/>
</dbReference>
<dbReference type="GO" id="GO:0046872">
    <property type="term" value="F:metal ion binding"/>
    <property type="evidence" value="ECO:0007669"/>
    <property type="project" value="UniProtKB-KW"/>
</dbReference>
<feature type="domain" description="Thiamine pyrophosphate enzyme TPP-binding" evidence="10">
    <location>
        <begin position="48"/>
        <end position="194"/>
    </location>
</feature>
<name>A0A1F7J4P8_9BACT</name>
<dbReference type="GO" id="GO:0030976">
    <property type="term" value="F:thiamine pyrophosphate binding"/>
    <property type="evidence" value="ECO:0007669"/>
    <property type="project" value="InterPro"/>
</dbReference>
<evidence type="ECO:0000313" key="12">
    <source>
        <dbReference type="EMBL" id="OGK50586.1"/>
    </source>
</evidence>
<evidence type="ECO:0000259" key="11">
    <source>
        <dbReference type="Pfam" id="PF12367"/>
    </source>
</evidence>
<keyword evidence="9" id="KW-0786">Thiamine pyrophosphate</keyword>
<evidence type="ECO:0000256" key="6">
    <source>
        <dbReference type="ARBA" id="ARBA00023002"/>
    </source>
</evidence>
<keyword evidence="6" id="KW-0560">Oxidoreductase</keyword>
<dbReference type="GO" id="GO:0016625">
    <property type="term" value="F:oxidoreductase activity, acting on the aldehyde or oxo group of donors, iron-sulfur protein as acceptor"/>
    <property type="evidence" value="ECO:0007669"/>
    <property type="project" value="UniProtKB-ARBA"/>
</dbReference>
<evidence type="ECO:0000256" key="1">
    <source>
        <dbReference type="ARBA" id="ARBA00001946"/>
    </source>
</evidence>
<reference evidence="12 13" key="1">
    <citation type="journal article" date="2016" name="Nat. Commun.">
        <title>Thousands of microbial genomes shed light on interconnected biogeochemical processes in an aquifer system.</title>
        <authorList>
            <person name="Anantharaman K."/>
            <person name="Brown C.T."/>
            <person name="Hug L.A."/>
            <person name="Sharon I."/>
            <person name="Castelle C.J."/>
            <person name="Probst A.J."/>
            <person name="Thomas B.C."/>
            <person name="Singh A."/>
            <person name="Wilkins M.J."/>
            <person name="Karaoz U."/>
            <person name="Brodie E.L."/>
            <person name="Williams K.H."/>
            <person name="Hubbard S.S."/>
            <person name="Banfield J.F."/>
        </authorList>
    </citation>
    <scope>NUCLEOTIDE SEQUENCE [LARGE SCALE GENOMIC DNA]</scope>
</reference>
<comment type="cofactor">
    <cofactor evidence="2">
        <name>thiamine diphosphate</name>
        <dbReference type="ChEBI" id="CHEBI:58937"/>
    </cofactor>
</comment>
<dbReference type="Proteomes" id="UP000178558">
    <property type="component" value="Unassembled WGS sequence"/>
</dbReference>
<comment type="cofactor">
    <cofactor evidence="3">
        <name>[4Fe-4S] cluster</name>
        <dbReference type="ChEBI" id="CHEBI:49883"/>
    </cofactor>
</comment>
<evidence type="ECO:0000256" key="3">
    <source>
        <dbReference type="ARBA" id="ARBA00001966"/>
    </source>
</evidence>
<keyword evidence="8" id="KW-0411">Iron-sulfur</keyword>
<dbReference type="PANTHER" id="PTHR48084:SF4">
    <property type="entry name" value="2-OXOGLUTARATE OXIDOREDUCTASE SUBUNIT KORB"/>
    <property type="match status" value="1"/>
</dbReference>
<evidence type="ECO:0000259" key="10">
    <source>
        <dbReference type="Pfam" id="PF02775"/>
    </source>
</evidence>
<keyword evidence="5" id="KW-0460">Magnesium</keyword>
<comment type="cofactor">
    <cofactor evidence="1">
        <name>Mg(2+)</name>
        <dbReference type="ChEBI" id="CHEBI:18420"/>
    </cofactor>
</comment>
<dbReference type="GO" id="GO:0045333">
    <property type="term" value="P:cellular respiration"/>
    <property type="evidence" value="ECO:0007669"/>
    <property type="project" value="UniProtKB-ARBA"/>
</dbReference>
<evidence type="ECO:0000256" key="7">
    <source>
        <dbReference type="ARBA" id="ARBA00023004"/>
    </source>
</evidence>
<dbReference type="CDD" id="cd03375">
    <property type="entry name" value="TPP_OGFOR"/>
    <property type="match status" value="1"/>
</dbReference>
<evidence type="ECO:0000256" key="4">
    <source>
        <dbReference type="ARBA" id="ARBA00022723"/>
    </source>
</evidence>
<keyword evidence="4" id="KW-0479">Metal-binding</keyword>
<dbReference type="EMBL" id="MGAQ01000015">
    <property type="protein sequence ID" value="OGK50586.1"/>
    <property type="molecule type" value="Genomic_DNA"/>
</dbReference>
<evidence type="ECO:0000256" key="9">
    <source>
        <dbReference type="ARBA" id="ARBA00023052"/>
    </source>
</evidence>
<accession>A0A1F7J4P8</accession>
<evidence type="ECO:0000313" key="13">
    <source>
        <dbReference type="Proteomes" id="UP000178558"/>
    </source>
</evidence>
<gene>
    <name evidence="12" type="ORF">A3B50_02275</name>
</gene>
<evidence type="ECO:0000256" key="8">
    <source>
        <dbReference type="ARBA" id="ARBA00023014"/>
    </source>
</evidence>
<keyword evidence="7" id="KW-0408">Iron</keyword>
<proteinExistence type="predicted"/>
<dbReference type="Pfam" id="PF02775">
    <property type="entry name" value="TPP_enzyme_C"/>
    <property type="match status" value="1"/>
</dbReference>
<dbReference type="InterPro" id="IPR032686">
    <property type="entry name" value="PFO_beta_C"/>
</dbReference>
<comment type="caution">
    <text evidence="12">The sequence shown here is derived from an EMBL/GenBank/DDBJ whole genome shotgun (WGS) entry which is preliminary data.</text>
</comment>
<dbReference type="PANTHER" id="PTHR48084">
    <property type="entry name" value="2-OXOGLUTARATE OXIDOREDUCTASE SUBUNIT KORB-RELATED"/>
    <property type="match status" value="1"/>
</dbReference>
<protein>
    <recommendedName>
        <fullName evidence="14">2-oxoacid ferredoxin oxidoreductase</fullName>
    </recommendedName>
</protein>
<dbReference type="SUPFAM" id="SSF52518">
    <property type="entry name" value="Thiamin diphosphate-binding fold (THDP-binding)"/>
    <property type="match status" value="1"/>
</dbReference>
<evidence type="ECO:0000256" key="5">
    <source>
        <dbReference type="ARBA" id="ARBA00022842"/>
    </source>
</evidence>
<dbReference type="AlphaFoldDB" id="A0A1F7J4P8"/>